<gene>
    <name evidence="1" type="ORF">O6H91_02G136000</name>
</gene>
<dbReference type="EMBL" id="CM055093">
    <property type="protein sequence ID" value="KAJ7567194.1"/>
    <property type="molecule type" value="Genomic_DNA"/>
</dbReference>
<protein>
    <submittedName>
        <fullName evidence="1">Uncharacterized protein</fullName>
    </submittedName>
</protein>
<comment type="caution">
    <text evidence="1">The sequence shown here is derived from an EMBL/GenBank/DDBJ whole genome shotgun (WGS) entry which is preliminary data.</text>
</comment>
<keyword evidence="2" id="KW-1185">Reference proteome</keyword>
<sequence length="204" mass="22698">MSHSCSNSHIRMQLLTAILVVFLYTSCVQREVESEKVVQLHWYMHDTPFNGPNASSIPVTGYNASDFQNELAHFLRGQIYLFDDPLTQGPSLTSATFGRSQGTYSYVSREELVSYVSYTVSIRSGEYNGSTLNILGVNPESKTIKEYSIVGGTGQFRRATGNLEEEIVNVFGAFNFSATLSENATIYLPEDTNFTFKKPASLVE</sequence>
<reference evidence="2" key="1">
    <citation type="journal article" date="2024" name="Proc. Natl. Acad. Sci. U.S.A.">
        <title>Extraordinary preservation of gene collinearity over three hundred million years revealed in homosporous lycophytes.</title>
        <authorList>
            <person name="Li C."/>
            <person name="Wickell D."/>
            <person name="Kuo L.Y."/>
            <person name="Chen X."/>
            <person name="Nie B."/>
            <person name="Liao X."/>
            <person name="Peng D."/>
            <person name="Ji J."/>
            <person name="Jenkins J."/>
            <person name="Williams M."/>
            <person name="Shu S."/>
            <person name="Plott C."/>
            <person name="Barry K."/>
            <person name="Rajasekar S."/>
            <person name="Grimwood J."/>
            <person name="Han X."/>
            <person name="Sun S."/>
            <person name="Hou Z."/>
            <person name="He W."/>
            <person name="Dai G."/>
            <person name="Sun C."/>
            <person name="Schmutz J."/>
            <person name="Leebens-Mack J.H."/>
            <person name="Li F.W."/>
            <person name="Wang L."/>
        </authorList>
    </citation>
    <scope>NUCLEOTIDE SEQUENCE [LARGE SCALE GENOMIC DNA]</scope>
    <source>
        <strain evidence="2">cv. PW_Plant_1</strain>
    </source>
</reference>
<organism evidence="1 2">
    <name type="scientific">Diphasiastrum complanatum</name>
    <name type="common">Issler's clubmoss</name>
    <name type="synonym">Lycopodium complanatum</name>
    <dbReference type="NCBI Taxonomy" id="34168"/>
    <lineage>
        <taxon>Eukaryota</taxon>
        <taxon>Viridiplantae</taxon>
        <taxon>Streptophyta</taxon>
        <taxon>Embryophyta</taxon>
        <taxon>Tracheophyta</taxon>
        <taxon>Lycopodiopsida</taxon>
        <taxon>Lycopodiales</taxon>
        <taxon>Lycopodiaceae</taxon>
        <taxon>Lycopodioideae</taxon>
        <taxon>Diphasiastrum</taxon>
    </lineage>
</organism>
<proteinExistence type="predicted"/>
<dbReference type="Proteomes" id="UP001162992">
    <property type="component" value="Chromosome 2"/>
</dbReference>
<evidence type="ECO:0000313" key="1">
    <source>
        <dbReference type="EMBL" id="KAJ7567194.1"/>
    </source>
</evidence>
<accession>A0ACC2EKR0</accession>
<evidence type="ECO:0000313" key="2">
    <source>
        <dbReference type="Proteomes" id="UP001162992"/>
    </source>
</evidence>
<name>A0ACC2EKR0_DIPCM</name>